<organism evidence="2 3">
    <name type="scientific">Coprinellus micaceus</name>
    <name type="common">Glistening ink-cap mushroom</name>
    <name type="synonym">Coprinus micaceus</name>
    <dbReference type="NCBI Taxonomy" id="71717"/>
    <lineage>
        <taxon>Eukaryota</taxon>
        <taxon>Fungi</taxon>
        <taxon>Dikarya</taxon>
        <taxon>Basidiomycota</taxon>
        <taxon>Agaricomycotina</taxon>
        <taxon>Agaricomycetes</taxon>
        <taxon>Agaricomycetidae</taxon>
        <taxon>Agaricales</taxon>
        <taxon>Agaricineae</taxon>
        <taxon>Psathyrellaceae</taxon>
        <taxon>Coprinellus</taxon>
    </lineage>
</organism>
<accession>A0A4Y7SCH0</accession>
<dbReference type="EMBL" id="QPFP01000195">
    <property type="protein sequence ID" value="TEB19375.1"/>
    <property type="molecule type" value="Genomic_DNA"/>
</dbReference>
<evidence type="ECO:0000313" key="3">
    <source>
        <dbReference type="Proteomes" id="UP000298030"/>
    </source>
</evidence>
<gene>
    <name evidence="1" type="ORF">FA13DRAFT_1894517</name>
    <name evidence="2" type="ORF">FA13DRAFT_377614</name>
</gene>
<protein>
    <submittedName>
        <fullName evidence="2">Uncharacterized protein</fullName>
    </submittedName>
</protein>
<keyword evidence="3" id="KW-1185">Reference proteome</keyword>
<evidence type="ECO:0000313" key="1">
    <source>
        <dbReference type="EMBL" id="TEB09421.1"/>
    </source>
</evidence>
<dbReference type="AlphaFoldDB" id="A0A4Y7SCH0"/>
<proteinExistence type="predicted"/>
<name>A0A4Y7SCH0_COPMI</name>
<comment type="caution">
    <text evidence="2">The sequence shown here is derived from an EMBL/GenBank/DDBJ whole genome shotgun (WGS) entry which is preliminary data.</text>
</comment>
<dbReference type="Proteomes" id="UP000298030">
    <property type="component" value="Unassembled WGS sequence"/>
</dbReference>
<evidence type="ECO:0000313" key="2">
    <source>
        <dbReference type="EMBL" id="TEB19375.1"/>
    </source>
</evidence>
<reference evidence="2 3" key="1">
    <citation type="journal article" date="2019" name="Nat. Ecol. Evol.">
        <title>Megaphylogeny resolves global patterns of mushroom evolution.</title>
        <authorList>
            <person name="Varga T."/>
            <person name="Krizsan K."/>
            <person name="Foldi C."/>
            <person name="Dima B."/>
            <person name="Sanchez-Garcia M."/>
            <person name="Sanchez-Ramirez S."/>
            <person name="Szollosi G.J."/>
            <person name="Szarkandi J.G."/>
            <person name="Papp V."/>
            <person name="Albert L."/>
            <person name="Andreopoulos W."/>
            <person name="Angelini C."/>
            <person name="Antonin V."/>
            <person name="Barry K.W."/>
            <person name="Bougher N.L."/>
            <person name="Buchanan P."/>
            <person name="Buyck B."/>
            <person name="Bense V."/>
            <person name="Catcheside P."/>
            <person name="Chovatia M."/>
            <person name="Cooper J."/>
            <person name="Damon W."/>
            <person name="Desjardin D."/>
            <person name="Finy P."/>
            <person name="Geml J."/>
            <person name="Haridas S."/>
            <person name="Hughes K."/>
            <person name="Justo A."/>
            <person name="Karasinski D."/>
            <person name="Kautmanova I."/>
            <person name="Kiss B."/>
            <person name="Kocsube S."/>
            <person name="Kotiranta H."/>
            <person name="LaButti K.M."/>
            <person name="Lechner B.E."/>
            <person name="Liimatainen K."/>
            <person name="Lipzen A."/>
            <person name="Lukacs Z."/>
            <person name="Mihaltcheva S."/>
            <person name="Morgado L.N."/>
            <person name="Niskanen T."/>
            <person name="Noordeloos M.E."/>
            <person name="Ohm R.A."/>
            <person name="Ortiz-Santana B."/>
            <person name="Ovrebo C."/>
            <person name="Racz N."/>
            <person name="Riley R."/>
            <person name="Savchenko A."/>
            <person name="Shiryaev A."/>
            <person name="Soop K."/>
            <person name="Spirin V."/>
            <person name="Szebenyi C."/>
            <person name="Tomsovsky M."/>
            <person name="Tulloss R.E."/>
            <person name="Uehling J."/>
            <person name="Grigoriev I.V."/>
            <person name="Vagvolgyi C."/>
            <person name="Papp T."/>
            <person name="Martin F.M."/>
            <person name="Miettinen O."/>
            <person name="Hibbett D.S."/>
            <person name="Nagy L.G."/>
        </authorList>
    </citation>
    <scope>NUCLEOTIDE SEQUENCE [LARGE SCALE GENOMIC DNA]</scope>
    <source>
        <strain evidence="2 3">FP101781</strain>
    </source>
</reference>
<sequence length="121" mass="14319">MRWRVIWTSQRVRERRLEPWSRRRIRASGMGMGSRIGTHKWSEYGCCGVLVCSTRGTLAVGILVKDDRELWLWFLDDWVIGRREMWIVFLATENQAGERKAWNRKCRGRAFRVDEVDEGGC</sequence>
<dbReference type="EMBL" id="QPFP01000506">
    <property type="protein sequence ID" value="TEB09421.1"/>
    <property type="molecule type" value="Genomic_DNA"/>
</dbReference>